<keyword evidence="1" id="KW-1133">Transmembrane helix</keyword>
<dbReference type="AlphaFoldDB" id="A0A9X1XGT0"/>
<organism evidence="2 3">
    <name type="scientific">Fictibacillus marinisediminis</name>
    <dbReference type="NCBI Taxonomy" id="2878389"/>
    <lineage>
        <taxon>Bacteria</taxon>
        <taxon>Bacillati</taxon>
        <taxon>Bacillota</taxon>
        <taxon>Bacilli</taxon>
        <taxon>Bacillales</taxon>
        <taxon>Fictibacillaceae</taxon>
        <taxon>Fictibacillus</taxon>
    </lineage>
</organism>
<sequence>MFETVNQTPKEIIFIYIVFMAACFVTYPLIRLITTAMEKGLNKWR</sequence>
<keyword evidence="3" id="KW-1185">Reference proteome</keyword>
<reference evidence="2" key="1">
    <citation type="submission" date="2021-09" db="EMBL/GenBank/DDBJ databases">
        <title>Genome analysis of Fictibacillus sp. KIGAM418 isolated from marine sediment.</title>
        <authorList>
            <person name="Seo M.-J."/>
            <person name="Cho E.-S."/>
            <person name="Hwang C.Y."/>
        </authorList>
    </citation>
    <scope>NUCLEOTIDE SEQUENCE</scope>
    <source>
        <strain evidence="2">KIGAM418</strain>
    </source>
</reference>
<proteinExistence type="predicted"/>
<feature type="transmembrane region" description="Helical" evidence="1">
    <location>
        <begin position="12"/>
        <end position="30"/>
    </location>
</feature>
<dbReference type="Proteomes" id="UP001139011">
    <property type="component" value="Unassembled WGS sequence"/>
</dbReference>
<accession>A0A9X1XGT0</accession>
<keyword evidence="1" id="KW-0472">Membrane</keyword>
<evidence type="ECO:0000256" key="1">
    <source>
        <dbReference type="SAM" id="Phobius"/>
    </source>
</evidence>
<gene>
    <name evidence="2" type="ORF">LCY76_22715</name>
</gene>
<evidence type="ECO:0000313" key="3">
    <source>
        <dbReference type="Proteomes" id="UP001139011"/>
    </source>
</evidence>
<keyword evidence="1" id="KW-0812">Transmembrane</keyword>
<dbReference type="EMBL" id="JAIWJX010000003">
    <property type="protein sequence ID" value="MCK6259388.1"/>
    <property type="molecule type" value="Genomic_DNA"/>
</dbReference>
<comment type="caution">
    <text evidence="2">The sequence shown here is derived from an EMBL/GenBank/DDBJ whole genome shotgun (WGS) entry which is preliminary data.</text>
</comment>
<name>A0A9X1XGT0_9BACL</name>
<protein>
    <submittedName>
        <fullName evidence="2">Uncharacterized protein</fullName>
    </submittedName>
</protein>
<dbReference type="RefSeq" id="WP_248254759.1">
    <property type="nucleotide sequence ID" value="NZ_JAIWJX010000003.1"/>
</dbReference>
<evidence type="ECO:0000313" key="2">
    <source>
        <dbReference type="EMBL" id="MCK6259388.1"/>
    </source>
</evidence>